<dbReference type="EMBL" id="SMOG01000008">
    <property type="protein sequence ID" value="TDF73131.1"/>
    <property type="molecule type" value="Genomic_DNA"/>
</dbReference>
<reference evidence="1" key="1">
    <citation type="submission" date="2019-03" db="EMBL/GenBank/DDBJ databases">
        <title>Candidatus Syntrophosphaera thermopropionivorans: a novel player in syntrophic propionate oxidation during anaerobic digestion.</title>
        <authorList>
            <person name="Dyksma S."/>
        </authorList>
    </citation>
    <scope>NUCLEOTIDE SEQUENCE</scope>
    <source>
        <strain evidence="1">W5</strain>
    </source>
</reference>
<protein>
    <submittedName>
        <fullName evidence="1">Phosphate ABC transporter permease PstA</fullName>
    </submittedName>
</protein>
<gene>
    <name evidence="1" type="primary">pstA</name>
    <name evidence="1" type="ORF">E0946_03710</name>
</gene>
<name>A0AC61QJB2_9BACT</name>
<proteinExistence type="predicted"/>
<evidence type="ECO:0000313" key="1">
    <source>
        <dbReference type="EMBL" id="TDF73131.1"/>
    </source>
</evidence>
<comment type="caution">
    <text evidence="1">The sequence shown here is derived from an EMBL/GenBank/DDBJ whole genome shotgun (WGS) entry which is preliminary data.</text>
</comment>
<organism evidence="1 2">
    <name type="scientific">Candidatus Syntrophosphaera thermopropionivorans</name>
    <dbReference type="NCBI Taxonomy" id="2593015"/>
    <lineage>
        <taxon>Bacteria</taxon>
        <taxon>Pseudomonadati</taxon>
        <taxon>Candidatus Cloacimonadota</taxon>
        <taxon>Candidatus Cloacimonadia</taxon>
        <taxon>Candidatus Cloacimonadales</taxon>
        <taxon>Candidatus Cloacimonadaceae</taxon>
        <taxon>Candidatus Syntrophosphaera</taxon>
    </lineage>
</organism>
<sequence length="284" mass="31093">MNRRKGKNTFWIMMMTLMLIFTAGFLVVFIVRIISLGAPVLSWKFIVEPPREAMTEGGIFPALMGTFLLTALAMIFALPSGIFTAIWLTHYGKPAWLVNILHIVINTMAGIPSIIFGLFGMAIFVNLMGFKVSLLSGSLTLAILALPVLINNTEQAIRSVPADFSEASLALGATTRQTISRVVFPAALPNILTGAIISVGRVAGETAPIMFTAATFYSRRLPHSLQDEVMALPYHIYALMTEGTHPEAQVPIAYGTALVLLILVLLIDATAIIIRSYMRKKRQW</sequence>
<evidence type="ECO:0000313" key="2">
    <source>
        <dbReference type="Proteomes" id="UP000294588"/>
    </source>
</evidence>
<dbReference type="Proteomes" id="UP000294588">
    <property type="component" value="Unassembled WGS sequence"/>
</dbReference>
<accession>A0AC61QJB2</accession>
<keyword evidence="2" id="KW-1185">Reference proteome</keyword>